<accession>E1ZBE0</accession>
<evidence type="ECO:0000259" key="3">
    <source>
        <dbReference type="PROSITE" id="PS51471"/>
    </source>
</evidence>
<dbReference type="GeneID" id="17356159"/>
<dbReference type="PRINTS" id="PR00682">
    <property type="entry name" value="IPNSYNTHASE"/>
</dbReference>
<dbReference type="Pfam" id="PF14226">
    <property type="entry name" value="DIOX_N"/>
    <property type="match status" value="1"/>
</dbReference>
<dbReference type="GO" id="GO:0016491">
    <property type="term" value="F:oxidoreductase activity"/>
    <property type="evidence" value="ECO:0007669"/>
    <property type="project" value="UniProtKB-KW"/>
</dbReference>
<dbReference type="Proteomes" id="UP000008141">
    <property type="component" value="Unassembled WGS sequence"/>
</dbReference>
<dbReference type="InterPro" id="IPR026992">
    <property type="entry name" value="DIOX_N"/>
</dbReference>
<dbReference type="PANTHER" id="PTHR47990">
    <property type="entry name" value="2-OXOGLUTARATE (2OG) AND FE(II)-DEPENDENT OXYGENASE SUPERFAMILY PROTEIN-RELATED"/>
    <property type="match status" value="1"/>
</dbReference>
<feature type="domain" description="Fe2OG dioxygenase" evidence="3">
    <location>
        <begin position="131"/>
        <end position="263"/>
    </location>
</feature>
<dbReference type="InterPro" id="IPR050231">
    <property type="entry name" value="Iron_ascorbate_oxido_reductase"/>
</dbReference>
<dbReference type="OMA" id="ARETGFF"/>
<dbReference type="GO" id="GO:0046872">
    <property type="term" value="F:metal ion binding"/>
    <property type="evidence" value="ECO:0007669"/>
    <property type="project" value="UniProtKB-KW"/>
</dbReference>
<name>E1ZBE0_CHLVA</name>
<reference evidence="4 5" key="1">
    <citation type="journal article" date="2010" name="Plant Cell">
        <title>The Chlorella variabilis NC64A genome reveals adaptation to photosymbiosis, coevolution with viruses, and cryptic sex.</title>
        <authorList>
            <person name="Blanc G."/>
            <person name="Duncan G."/>
            <person name="Agarkova I."/>
            <person name="Borodovsky M."/>
            <person name="Gurnon J."/>
            <person name="Kuo A."/>
            <person name="Lindquist E."/>
            <person name="Lucas S."/>
            <person name="Pangilinan J."/>
            <person name="Polle J."/>
            <person name="Salamov A."/>
            <person name="Terry A."/>
            <person name="Yamada T."/>
            <person name="Dunigan D.D."/>
            <person name="Grigoriev I.V."/>
            <person name="Claverie J.M."/>
            <person name="Van Etten J.L."/>
        </authorList>
    </citation>
    <scope>NUCLEOTIDE SEQUENCE [LARGE SCALE GENOMIC DNA]</scope>
    <source>
        <strain evidence="4 5">NC64A</strain>
    </source>
</reference>
<dbReference type="KEGG" id="cvr:CHLNCDRAFT_22157"/>
<proteinExistence type="inferred from homology"/>
<keyword evidence="5" id="KW-1185">Reference proteome</keyword>
<evidence type="ECO:0000313" key="4">
    <source>
        <dbReference type="EMBL" id="EFN56838.1"/>
    </source>
</evidence>
<dbReference type="EMBL" id="GL433841">
    <property type="protein sequence ID" value="EFN56838.1"/>
    <property type="molecule type" value="Genomic_DNA"/>
</dbReference>
<dbReference type="eggNOG" id="KOG0143">
    <property type="taxonomic scope" value="Eukaryota"/>
</dbReference>
<keyword evidence="1" id="KW-0479">Metal-binding</keyword>
<dbReference type="InParanoid" id="E1ZBE0"/>
<evidence type="ECO:0000256" key="2">
    <source>
        <dbReference type="SAM" id="MobiDB-lite"/>
    </source>
</evidence>
<dbReference type="InterPro" id="IPR027443">
    <property type="entry name" value="IPNS-like_sf"/>
</dbReference>
<dbReference type="Pfam" id="PF03171">
    <property type="entry name" value="2OG-FeII_Oxy"/>
    <property type="match status" value="1"/>
</dbReference>
<dbReference type="InterPro" id="IPR044861">
    <property type="entry name" value="IPNS-like_FE2OG_OXY"/>
</dbReference>
<feature type="compositionally biased region" description="Low complexity" evidence="2">
    <location>
        <begin position="148"/>
        <end position="164"/>
    </location>
</feature>
<dbReference type="PROSITE" id="PS51471">
    <property type="entry name" value="FE2OG_OXY"/>
    <property type="match status" value="1"/>
</dbReference>
<feature type="compositionally biased region" description="Gly residues" evidence="2">
    <location>
        <begin position="165"/>
        <end position="178"/>
    </location>
</feature>
<gene>
    <name evidence="4" type="ORF">CHLNCDRAFT_22157</name>
</gene>
<comment type="similarity">
    <text evidence="1">Belongs to the iron/ascorbate-dependent oxidoreductase family.</text>
</comment>
<dbReference type="Gene3D" id="2.60.120.330">
    <property type="entry name" value="B-lactam Antibiotic, Isopenicillin N Synthase, Chain"/>
    <property type="match status" value="1"/>
</dbReference>
<dbReference type="AlphaFoldDB" id="E1ZBE0"/>
<dbReference type="OrthoDB" id="288590at2759"/>
<dbReference type="FunCoup" id="E1ZBE0">
    <property type="interactions" value="123"/>
</dbReference>
<protein>
    <recommendedName>
        <fullName evidence="3">Fe2OG dioxygenase domain-containing protein</fullName>
    </recommendedName>
</protein>
<dbReference type="STRING" id="554065.E1ZBE0"/>
<dbReference type="RefSeq" id="XP_005848940.1">
    <property type="nucleotide sequence ID" value="XM_005848878.1"/>
</dbReference>
<feature type="non-terminal residue" evidence="4">
    <location>
        <position position="1"/>
    </location>
</feature>
<dbReference type="SUPFAM" id="SSF51197">
    <property type="entry name" value="Clavaminate synthase-like"/>
    <property type="match status" value="1"/>
</dbReference>
<dbReference type="InterPro" id="IPR005123">
    <property type="entry name" value="Oxoglu/Fe-dep_dioxygenase_dom"/>
</dbReference>
<organism evidence="5">
    <name type="scientific">Chlorella variabilis</name>
    <name type="common">Green alga</name>
    <dbReference type="NCBI Taxonomy" id="554065"/>
    <lineage>
        <taxon>Eukaryota</taxon>
        <taxon>Viridiplantae</taxon>
        <taxon>Chlorophyta</taxon>
        <taxon>core chlorophytes</taxon>
        <taxon>Trebouxiophyceae</taxon>
        <taxon>Chlorellales</taxon>
        <taxon>Chlorellaceae</taxon>
        <taxon>Chlorella clade</taxon>
        <taxon>Chlorella</taxon>
    </lineage>
</organism>
<evidence type="ECO:0000313" key="5">
    <source>
        <dbReference type="Proteomes" id="UP000008141"/>
    </source>
</evidence>
<keyword evidence="1" id="KW-0408">Iron</keyword>
<keyword evidence="1" id="KW-0560">Oxidoreductase</keyword>
<evidence type="ECO:0000256" key="1">
    <source>
        <dbReference type="RuleBase" id="RU003682"/>
    </source>
</evidence>
<feature type="region of interest" description="Disordered" evidence="2">
    <location>
        <begin position="145"/>
        <end position="178"/>
    </location>
</feature>
<sequence length="279" mass="29612">LHNACLNVGFFYAKGHGLQAGLAEGVMAQARRWFGLPEEEKRRIALSPASHYRGWQRLGSNHPAAAASPAAARPATGLGVPRHGRLQDAEFQRLLRAYIGGCLQLGAAILRGIALGLQLPESYFEGDVAGDSYWVTRIIHYPPLQPESSQQAGSGQQAGSSQPPGGAGAGAGGAAGGGEELSCGEHTDYGLLTLVFQQEGVTALQVKNAAGRWVDAPPLPGTCVVNIGDMFRLLTNGLYTPTAHRVLNSSGRDRISAPFFYETNFEAVIGPHPQFCRDR</sequence>